<dbReference type="KEGG" id="ngv:CDO52_03760"/>
<dbReference type="GO" id="GO:0004029">
    <property type="term" value="F:aldehyde dehydrogenase (NAD+) activity"/>
    <property type="evidence" value="ECO:0007669"/>
    <property type="project" value="TreeGrafter"/>
</dbReference>
<dbReference type="Pfam" id="PF01370">
    <property type="entry name" value="Epimerase"/>
    <property type="match status" value="1"/>
</dbReference>
<dbReference type="SUPFAM" id="SSF51735">
    <property type="entry name" value="NAD(P)-binding Rossmann-fold domains"/>
    <property type="match status" value="1"/>
</dbReference>
<dbReference type="InterPro" id="IPR036291">
    <property type="entry name" value="NAD(P)-bd_dom_sf"/>
</dbReference>
<dbReference type="AlphaFoldDB" id="A0A223S1J8"/>
<evidence type="ECO:0000313" key="3">
    <source>
        <dbReference type="Proteomes" id="UP000215005"/>
    </source>
</evidence>
<organism evidence="2 3">
    <name type="scientific">Nocardiopsis gilva YIM 90087</name>
    <dbReference type="NCBI Taxonomy" id="1235441"/>
    <lineage>
        <taxon>Bacteria</taxon>
        <taxon>Bacillati</taxon>
        <taxon>Actinomycetota</taxon>
        <taxon>Actinomycetes</taxon>
        <taxon>Streptosporangiales</taxon>
        <taxon>Nocardiopsidaceae</taxon>
        <taxon>Nocardiopsis</taxon>
    </lineage>
</organism>
<accession>A0A223S1J8</accession>
<protein>
    <submittedName>
        <fullName evidence="2">NAD(P)-dependent oxidoreductase</fullName>
    </submittedName>
</protein>
<dbReference type="GO" id="GO:0005737">
    <property type="term" value="C:cytoplasm"/>
    <property type="evidence" value="ECO:0007669"/>
    <property type="project" value="TreeGrafter"/>
</dbReference>
<keyword evidence="3" id="KW-1185">Reference proteome</keyword>
<evidence type="ECO:0000313" key="2">
    <source>
        <dbReference type="EMBL" id="ASU82013.1"/>
    </source>
</evidence>
<dbReference type="InterPro" id="IPR051783">
    <property type="entry name" value="NAD(P)-dependent_oxidoreduct"/>
</dbReference>
<reference evidence="2 3" key="1">
    <citation type="submission" date="2017-08" db="EMBL/GenBank/DDBJ databases">
        <title>The complete genome sequence of Nocardiopsis gilva YIM 90087.</title>
        <authorList>
            <person name="Yin M."/>
            <person name="Tang S."/>
        </authorList>
    </citation>
    <scope>NUCLEOTIDE SEQUENCE [LARGE SCALE GENOMIC DNA]</scope>
    <source>
        <strain evidence="2 3">YIM 90087</strain>
    </source>
</reference>
<dbReference type="PANTHER" id="PTHR48079">
    <property type="entry name" value="PROTEIN YEEZ"/>
    <property type="match status" value="1"/>
</dbReference>
<proteinExistence type="predicted"/>
<sequence>MRFLVTGSTGFIGGHLVRYLVSRDHSVTALVRDLTRAGDLTSSRVNLIEGDLVLGADLADSLDQVDCVLHLAGATMSGAEQGYFRVNATGTRKLCEALARVRRPPRLVFCSSLAAAGPSVPGRPRKEDQPVAPVSAYGESKLAAEHAVRGFADRVSAVAVRPPIVYGPGDPAFVPTLRTMVRCGVVPKRGFGTRAYSVIHVDDLCAALLAAAESDVRLHPEDQVAGVYTVSDGFEYRLEDLAAAMAEALGRRAPAVVPLPGPMIGLAALAAELAGRLLGTAPTFNRDKARELRCPAWTCSTENAVRDLGFHPTITLRTGLTRTLESSS</sequence>
<dbReference type="OrthoDB" id="9795501at2"/>
<dbReference type="Gene3D" id="3.40.50.720">
    <property type="entry name" value="NAD(P)-binding Rossmann-like Domain"/>
    <property type="match status" value="1"/>
</dbReference>
<dbReference type="RefSeq" id="WP_017620630.1">
    <property type="nucleotide sequence ID" value="NZ_ANBG01000340.1"/>
</dbReference>
<name>A0A223S1J8_9ACTN</name>
<gene>
    <name evidence="2" type="ORF">CDO52_03760</name>
</gene>
<feature type="domain" description="NAD-dependent epimerase/dehydratase" evidence="1">
    <location>
        <begin position="4"/>
        <end position="221"/>
    </location>
</feature>
<dbReference type="EMBL" id="CP022753">
    <property type="protein sequence ID" value="ASU82013.1"/>
    <property type="molecule type" value="Genomic_DNA"/>
</dbReference>
<dbReference type="InterPro" id="IPR001509">
    <property type="entry name" value="Epimerase_deHydtase"/>
</dbReference>
<evidence type="ECO:0000259" key="1">
    <source>
        <dbReference type="Pfam" id="PF01370"/>
    </source>
</evidence>
<dbReference type="Proteomes" id="UP000215005">
    <property type="component" value="Chromosome"/>
</dbReference>
<dbReference type="PANTHER" id="PTHR48079:SF6">
    <property type="entry name" value="NAD(P)-BINDING DOMAIN-CONTAINING PROTEIN-RELATED"/>
    <property type="match status" value="1"/>
</dbReference>